<dbReference type="AlphaFoldDB" id="A0A7W6K294"/>
<evidence type="ECO:0000313" key="1">
    <source>
        <dbReference type="EMBL" id="MBB4103829.1"/>
    </source>
</evidence>
<protein>
    <submittedName>
        <fullName evidence="1">Uncharacterized protein</fullName>
    </submittedName>
</protein>
<comment type="caution">
    <text evidence="1">The sequence shown here is derived from an EMBL/GenBank/DDBJ whole genome shotgun (WGS) entry which is preliminary data.</text>
</comment>
<accession>A0A7W6K294</accession>
<name>A0A7W6K294_9HYPH</name>
<dbReference type="Proteomes" id="UP000584824">
    <property type="component" value="Unassembled WGS sequence"/>
</dbReference>
<keyword evidence="2" id="KW-1185">Reference proteome</keyword>
<dbReference type="SUPFAM" id="SSF49899">
    <property type="entry name" value="Concanavalin A-like lectins/glucanases"/>
    <property type="match status" value="1"/>
</dbReference>
<gene>
    <name evidence="1" type="ORF">GGQ66_002397</name>
</gene>
<dbReference type="InterPro" id="IPR013320">
    <property type="entry name" value="ConA-like_dom_sf"/>
</dbReference>
<dbReference type="EMBL" id="JACIDU010000008">
    <property type="protein sequence ID" value="MBB4103829.1"/>
    <property type="molecule type" value="Genomic_DNA"/>
</dbReference>
<sequence length="471" mass="50062">MTGNSHSIGWAQRQAGDRFSSRVLQVDRNGQLNGITAGILNAGDKNPAFGNESVGPSLSFLNGLAAQRPDLDAIVAVARGQGSTGFVRGKWDPAEANRGNLLQSALRRWNSAYVALLALGCEVEPIAAAHLSSRPDVDTSDPVSLTERAREYALHVDAYVDFVRANLKAVPPDFPVIISAAMTQMQVRMLGAPALTFLSSAHGVAWRKARTWFMDPINDWGDGEAANLPVHSFDGTHADRNGVLTEGRLLLAGLQKARDNRDPRLPFSGLPETARLLSLYDFRAGGLTDLAGREDIEQGGATPDIVGFSSVFGTFAFHRDGPGGSGYLRRAALPARFSIVLRLCFADTRRAHTLLTTGGPLERPLLVVASGALVVPGHGGEIAVPLTADDNQPVTVALTCDGKQMSLIVDGVVQGRVAAPADAVESLRLFPANATADVDFRGQVQYAAIFDDAVSPDLVGMLARARFAPSR</sequence>
<reference evidence="1 2" key="1">
    <citation type="submission" date="2020-08" db="EMBL/GenBank/DDBJ databases">
        <title>Genomic Encyclopedia of Type Strains, Phase IV (KMG-IV): sequencing the most valuable type-strain genomes for metagenomic binning, comparative biology and taxonomic classification.</title>
        <authorList>
            <person name="Goeker M."/>
        </authorList>
    </citation>
    <scope>NUCLEOTIDE SEQUENCE [LARGE SCALE GENOMIC DNA]</scope>
    <source>
        <strain evidence="1 2">DSM 26385</strain>
    </source>
</reference>
<evidence type="ECO:0000313" key="2">
    <source>
        <dbReference type="Proteomes" id="UP000584824"/>
    </source>
</evidence>
<dbReference type="RefSeq" id="WP_183792711.1">
    <property type="nucleotide sequence ID" value="NZ_JACIDU010000008.1"/>
</dbReference>
<proteinExistence type="predicted"/>
<organism evidence="1 2">
    <name type="scientific">Allorhizobium borbori</name>
    <dbReference type="NCBI Taxonomy" id="485907"/>
    <lineage>
        <taxon>Bacteria</taxon>
        <taxon>Pseudomonadati</taxon>
        <taxon>Pseudomonadota</taxon>
        <taxon>Alphaproteobacteria</taxon>
        <taxon>Hyphomicrobiales</taxon>
        <taxon>Rhizobiaceae</taxon>
        <taxon>Rhizobium/Agrobacterium group</taxon>
        <taxon>Allorhizobium</taxon>
    </lineage>
</organism>